<evidence type="ECO:0000256" key="6">
    <source>
        <dbReference type="ARBA" id="ARBA00022842"/>
    </source>
</evidence>
<evidence type="ECO:0000259" key="12">
    <source>
        <dbReference type="PROSITE" id="PS51855"/>
    </source>
</evidence>
<dbReference type="PROSITE" id="PS00866">
    <property type="entry name" value="CPSASE_1"/>
    <property type="match status" value="2"/>
</dbReference>
<dbReference type="GO" id="GO:0005524">
    <property type="term" value="F:ATP binding"/>
    <property type="evidence" value="ECO:0007669"/>
    <property type="project" value="UniProtKB-UniRule"/>
</dbReference>
<dbReference type="InterPro" id="IPR011607">
    <property type="entry name" value="MGS-like_dom"/>
</dbReference>
<dbReference type="PRINTS" id="PR00096">
    <property type="entry name" value="GATASE"/>
</dbReference>
<evidence type="ECO:0000256" key="4">
    <source>
        <dbReference type="ARBA" id="ARBA00022741"/>
    </source>
</evidence>
<protein>
    <recommendedName>
        <fullName evidence="15">Carbamoyl-phosphate synthase, large subunit</fullName>
    </recommendedName>
</protein>
<dbReference type="OMA" id="WSPFNGK"/>
<dbReference type="Gene3D" id="3.30.470.20">
    <property type="entry name" value="ATP-grasp fold, B domain"/>
    <property type="match status" value="2"/>
</dbReference>
<evidence type="ECO:0000256" key="1">
    <source>
        <dbReference type="ARBA" id="ARBA00022598"/>
    </source>
</evidence>
<feature type="domain" description="ATP-grasp" evidence="11">
    <location>
        <begin position="1077"/>
        <end position="1267"/>
    </location>
</feature>
<dbReference type="Gene3D" id="1.10.1030.10">
    <property type="entry name" value="Carbamoyl-phosphate synthetase, large subunit oligomerisation domain"/>
    <property type="match status" value="1"/>
</dbReference>
<dbReference type="PROSITE" id="PS51273">
    <property type="entry name" value="GATASE_TYPE_1"/>
    <property type="match status" value="1"/>
</dbReference>
<dbReference type="InterPro" id="IPR036897">
    <property type="entry name" value="CarbamoylP_synth_lsu_oligo_sf"/>
</dbReference>
<feature type="domain" description="MGS-like" evidence="12">
    <location>
        <begin position="1333"/>
        <end position="1479"/>
    </location>
</feature>
<dbReference type="PROSITE" id="PS51855">
    <property type="entry name" value="MGS"/>
    <property type="match status" value="1"/>
</dbReference>
<dbReference type="GO" id="GO:0005737">
    <property type="term" value="C:cytoplasm"/>
    <property type="evidence" value="ECO:0000318"/>
    <property type="project" value="GO_Central"/>
</dbReference>
<dbReference type="PRINTS" id="PR00099">
    <property type="entry name" value="CPSGATASE"/>
</dbReference>
<dbReference type="SUPFAM" id="SSF52440">
    <property type="entry name" value="PreATP-grasp domain"/>
    <property type="match status" value="2"/>
</dbReference>
<dbReference type="NCBIfam" id="NF009475">
    <property type="entry name" value="PRK12838.1"/>
    <property type="match status" value="1"/>
</dbReference>
<dbReference type="InterPro" id="IPR017926">
    <property type="entry name" value="GATASE"/>
</dbReference>
<dbReference type="Gene3D" id="3.40.50.1380">
    <property type="entry name" value="Methylglyoxal synthase-like domain"/>
    <property type="match status" value="1"/>
</dbReference>
<dbReference type="Pfam" id="PF00988">
    <property type="entry name" value="CPSase_sm_chain"/>
    <property type="match status" value="1"/>
</dbReference>
<evidence type="ECO:0000256" key="5">
    <source>
        <dbReference type="ARBA" id="ARBA00022840"/>
    </source>
</evidence>
<dbReference type="InterPro" id="IPR016185">
    <property type="entry name" value="PreATP-grasp_dom_sf"/>
</dbReference>
<dbReference type="NCBIfam" id="TIGR01368">
    <property type="entry name" value="CPSaseIIsmall"/>
    <property type="match status" value="1"/>
</dbReference>
<dbReference type="InterPro" id="IPR058047">
    <property type="entry name" value="CPSase_preATP-grasp"/>
</dbReference>
<dbReference type="FunFam" id="3.40.50.20:FF:000002">
    <property type="entry name" value="Carbamoyl-phosphate synthase large chain"/>
    <property type="match status" value="1"/>
</dbReference>
<dbReference type="PANTHER" id="PTHR11405:SF5">
    <property type="entry name" value="CAD PROTEIN"/>
    <property type="match status" value="1"/>
</dbReference>
<dbReference type="SMART" id="SM01096">
    <property type="entry name" value="CPSase_L_D3"/>
    <property type="match status" value="1"/>
</dbReference>
<dbReference type="FunFam" id="1.10.1030.10:FF:000002">
    <property type="entry name" value="Carbamoyl-phosphate synthase large chain"/>
    <property type="match status" value="1"/>
</dbReference>
<evidence type="ECO:0000313" key="13">
    <source>
        <dbReference type="EnsemblProtists" id="Phyra71989"/>
    </source>
</evidence>
<dbReference type="FunFam" id="3.40.50.880:FF:000006">
    <property type="entry name" value="Carbamoyl-phosphate synthase 1, mitochondrial"/>
    <property type="match status" value="1"/>
</dbReference>
<sequence length="1588" mass="174032">MSSVSFSEPATQTLSPVANIINEDDASRGTLVLADGTTYAGYSFGADKSMSGEVVFNTGMVGYPEALSDPSYRGQILVLTYPLIGNYGVPDMDVQDAFGLPKFFESSTVQISGLIVSEYSFQHSHWNAVKSLGDWLKEHNVPALFGIDTRMITKRIRSLGAVLGKIEFDGQPADIVDPNKLNLVAQVTTKEVTVYNKGASPKIVAFDCGMKHNIIRYLVSKGVELTVVPYDYDLPSSELQYDGIFISNGPGDPIMASKTIDSIRWAINLENPKPIFGICLGNQILALAAGATTYKMKYGNRGMNQPCIDMRTTRCYITPQNHGYAVDSSSLPAGWKTFFMNANDKSNEGIIHEHKPFFSVQFHPEACGGPTDTAFLFDMFLEKVNNAPPKLTVMDTSLYDRPTFSKVLLLGSGGLSIGQAGEFDYSGSQAIKALREEGVHVILVNPNIATVQTSKGLADKVYFVPVRAETVLEIIKKEKPDGILVSMGGQTALGVGIELYLNGDLERHNVRVMGTQIESIIDTEDREKFSAKLDEIGETIALSHPATTVEGALKAAHDIGYPVLVRSAFALGGLGSGFAANDEELTVLATKALHGSASKGSIKQILIDQDLRGWKEVEYEVVRDAKDNCITVCNMENFDPLGIHTGDSIVVAPSQTLSNSEYFKLRSTAQKVVRHLNIVGECNIQYALDPHSERYCIIEVNARLSRSSALASKATGYPLAYVATKISLGIDLVTIKNSVTKTTTACFEPSLDYCVVKMPRWDLKKFSRVSNDLGSYMLSVGEVMSIGRNFEECIQKAVRMVNPNLDGLEGSPVDNETNPEVLDAQLSHPTDERLFYVIAALDAGYTIDRVHQLTKIDKWFLSKLARISSLRQSVPKFTLDTLSERFIRTLKVNGFSDRQIAAKLPNATAMQVRELRKQMGVVPCVKQIDTLAAEFPAQTNYLYMTYGGSEDDIPASEESIVVLGCGAYCIGSSVEFDWCGVSAVRTVRELGKPAIVVNYNPETVSTDYDESDRLYFEELSLERVLDIYDREQPEGVIVSVGGQIPNNLAMPLSKAGVNILGTSPESIDQCEDRNKFSALLDTLGVDQPRWAEVKEVDAALEFAKEVQYPVLVRPSYVLSGAGMIVALDEEQLRAYLNTDAVKISRSISVSKFILNAKEIEFDGVAKDGAILNYAMSEHVENAGVHSGDATLVLPAQKLYVGTIKQVKRIASAIASALNITGPFNIQLMAKANDVKVIECNLRASRTFPFISKTFDLNFINLATKAMIGLPVKSVPIALIDIDYVGVKAPQFSFTRLHGADPSLGVEMASTGEVACFGTDMHEAYLKALLSAGFKMPKEKKVLISIGNQDIRREFAEGALILQELGYTIYATPGTSEYLATQGVQTIALRKPSDPESDLPSVIEYISSGKIELVINVPEGANREELTSGYKIRRAAVDFGVSLINNVKCALLFAQAVQKRSRRLNAVRQRKRRHRRFVYAVAEGLHRSKRAQLGAVALQLMHTLLTLLSQRLLHLFRCVLKLLRVALLDRLALTGKGALQLRQKRRTLLAHVARQIISVLLLESSHLVARLAGKDLLLQTQLTGKQLLV</sequence>
<dbReference type="SUPFAM" id="SSF52335">
    <property type="entry name" value="Methylglyoxal synthase-like"/>
    <property type="match status" value="1"/>
</dbReference>
<dbReference type="VEuPathDB" id="FungiDB:KRP23_13058"/>
<dbReference type="NCBIfam" id="TIGR01369">
    <property type="entry name" value="CPSaseII_lrg"/>
    <property type="match status" value="1"/>
</dbReference>
<dbReference type="Pfam" id="PF02786">
    <property type="entry name" value="CPSase_L_D2"/>
    <property type="match status" value="2"/>
</dbReference>
<dbReference type="InterPro" id="IPR013815">
    <property type="entry name" value="ATP_grasp_subdomain_1"/>
</dbReference>
<evidence type="ECO:0000259" key="11">
    <source>
        <dbReference type="PROSITE" id="PS50975"/>
    </source>
</evidence>
<dbReference type="SMART" id="SM01097">
    <property type="entry name" value="CPSase_sm_chain"/>
    <property type="match status" value="1"/>
</dbReference>
<dbReference type="FunFam" id="3.40.50.1380:FF:000005">
    <property type="entry name" value="CAD protein-like isoform X1"/>
    <property type="match status" value="1"/>
</dbReference>
<dbReference type="FunFam" id="3.30.470.20:FF:000065">
    <property type="entry name" value="Carbamoyl-phosphate synthase, large subunit"/>
    <property type="match status" value="1"/>
</dbReference>
<evidence type="ECO:0000256" key="9">
    <source>
        <dbReference type="ARBA" id="ARBA00047359"/>
    </source>
</evidence>
<dbReference type="Pfam" id="PF02142">
    <property type="entry name" value="MGS"/>
    <property type="match status" value="1"/>
</dbReference>
<dbReference type="InterPro" id="IPR036914">
    <property type="entry name" value="MGS-like_dom_sf"/>
</dbReference>
<dbReference type="InterPro" id="IPR029062">
    <property type="entry name" value="Class_I_gatase-like"/>
</dbReference>
<reference evidence="14" key="1">
    <citation type="journal article" date="2006" name="Science">
        <title>Phytophthora genome sequences uncover evolutionary origins and mechanisms of pathogenesis.</title>
        <authorList>
            <person name="Tyler B.M."/>
            <person name="Tripathy S."/>
            <person name="Zhang X."/>
            <person name="Dehal P."/>
            <person name="Jiang R.H."/>
            <person name="Aerts A."/>
            <person name="Arredondo F.D."/>
            <person name="Baxter L."/>
            <person name="Bensasson D."/>
            <person name="Beynon J.L."/>
            <person name="Chapman J."/>
            <person name="Damasceno C.M."/>
            <person name="Dorrance A.E."/>
            <person name="Dou D."/>
            <person name="Dickerman A.W."/>
            <person name="Dubchak I.L."/>
            <person name="Garbelotto M."/>
            <person name="Gijzen M."/>
            <person name="Gordon S.G."/>
            <person name="Govers F."/>
            <person name="Grunwald N.J."/>
            <person name="Huang W."/>
            <person name="Ivors K.L."/>
            <person name="Jones R.W."/>
            <person name="Kamoun S."/>
            <person name="Krampis K."/>
            <person name="Lamour K.H."/>
            <person name="Lee M.K."/>
            <person name="McDonald W.H."/>
            <person name="Medina M."/>
            <person name="Meijer H.J."/>
            <person name="Nordberg E.K."/>
            <person name="Maclean D.J."/>
            <person name="Ospina-Giraldo M.D."/>
            <person name="Morris P.F."/>
            <person name="Phuntumart V."/>
            <person name="Putnam N.H."/>
            <person name="Rash S."/>
            <person name="Rose J.K."/>
            <person name="Sakihama Y."/>
            <person name="Salamov A.A."/>
            <person name="Savidor A."/>
            <person name="Scheuring C.F."/>
            <person name="Smith B.M."/>
            <person name="Sobral B.W."/>
            <person name="Terry A."/>
            <person name="Torto-Alalibo T.A."/>
            <person name="Win J."/>
            <person name="Xu Z."/>
            <person name="Zhang H."/>
            <person name="Grigoriev I.V."/>
            <person name="Rokhsar D.S."/>
            <person name="Boore J.L."/>
        </authorList>
    </citation>
    <scope>NUCLEOTIDE SEQUENCE [LARGE SCALE GENOMIC DNA]</scope>
    <source>
        <strain evidence="14">Pr102</strain>
    </source>
</reference>
<dbReference type="SUPFAM" id="SSF52021">
    <property type="entry name" value="Carbamoyl phosphate synthetase, small subunit N-terminal domain"/>
    <property type="match status" value="1"/>
</dbReference>
<evidence type="ECO:0000256" key="3">
    <source>
        <dbReference type="ARBA" id="ARBA00022737"/>
    </source>
</evidence>
<dbReference type="STRING" id="164328.H3GA51"/>
<dbReference type="InterPro" id="IPR006274">
    <property type="entry name" value="CarbamoylP_synth_ssu"/>
</dbReference>
<dbReference type="EnsemblProtists" id="Phyra71989">
    <property type="protein sequence ID" value="Phyra71989"/>
    <property type="gene ID" value="Phyra71989"/>
</dbReference>
<dbReference type="Gene3D" id="3.50.30.20">
    <property type="entry name" value="Carbamoyl-phosphate synthase small subunit, N-terminal domain"/>
    <property type="match status" value="1"/>
</dbReference>
<dbReference type="FunFam" id="3.50.30.20:FF:000002">
    <property type="entry name" value="Carbamoyl-phosphate synthase 1, mitochondrial"/>
    <property type="match status" value="1"/>
</dbReference>
<dbReference type="GO" id="GO:0004088">
    <property type="term" value="F:carbamoyl-phosphate synthase (glutamine-hydrolyzing) activity"/>
    <property type="evidence" value="ECO:0007669"/>
    <property type="project" value="InterPro"/>
</dbReference>
<dbReference type="VEuPathDB" id="FungiDB:KRP22_4061"/>
<dbReference type="InterPro" id="IPR036480">
    <property type="entry name" value="CarbP_synth_ssu_N_sf"/>
</dbReference>
<dbReference type="Gene3D" id="3.40.50.20">
    <property type="match status" value="2"/>
</dbReference>
<keyword evidence="2" id="KW-0479">Metal-binding</keyword>
<dbReference type="Gene3D" id="3.30.1490.20">
    <property type="entry name" value="ATP-grasp fold, A domain"/>
    <property type="match status" value="1"/>
</dbReference>
<dbReference type="InterPro" id="IPR011761">
    <property type="entry name" value="ATP-grasp"/>
</dbReference>
<dbReference type="SUPFAM" id="SSF56059">
    <property type="entry name" value="Glutathione synthetase ATP-binding domain-like"/>
    <property type="match status" value="2"/>
</dbReference>
<dbReference type="GO" id="GO:0004087">
    <property type="term" value="F:carbamoyl-phosphate synthase (ammonia) activity"/>
    <property type="evidence" value="ECO:0007669"/>
    <property type="project" value="UniProtKB-EC"/>
</dbReference>
<dbReference type="HAMAP" id="MF_01209">
    <property type="entry name" value="CPSase_S_chain"/>
    <property type="match status" value="1"/>
</dbReference>
<dbReference type="InterPro" id="IPR006275">
    <property type="entry name" value="CPSase_lsu"/>
</dbReference>
<keyword evidence="5 10" id="KW-0067">ATP-binding</keyword>
<evidence type="ECO:0000256" key="10">
    <source>
        <dbReference type="PROSITE-ProRule" id="PRU00409"/>
    </source>
</evidence>
<dbReference type="NCBIfam" id="NF009455">
    <property type="entry name" value="PRK12815.1"/>
    <property type="match status" value="1"/>
</dbReference>
<keyword evidence="1" id="KW-0436">Ligase</keyword>
<dbReference type="PRINTS" id="PR00097">
    <property type="entry name" value="ANTSNTHASEII"/>
</dbReference>
<dbReference type="Pfam" id="PF00117">
    <property type="entry name" value="GATase"/>
    <property type="match status" value="1"/>
</dbReference>
<keyword evidence="7" id="KW-0665">Pyrimidine biosynthesis</keyword>
<dbReference type="SMART" id="SM00851">
    <property type="entry name" value="MGS"/>
    <property type="match status" value="1"/>
</dbReference>
<dbReference type="CDD" id="cd01744">
    <property type="entry name" value="GATase1_CPSase"/>
    <property type="match status" value="1"/>
</dbReference>
<dbReference type="FunCoup" id="H3GA51">
    <property type="interactions" value="248"/>
</dbReference>
<comment type="catalytic activity">
    <reaction evidence="9">
        <text>hydrogencarbonate + NH4(+) + 2 ATP = carbamoyl phosphate + 2 ADP + phosphate + 2 H(+)</text>
        <dbReference type="Rhea" id="RHEA:18029"/>
        <dbReference type="ChEBI" id="CHEBI:15378"/>
        <dbReference type="ChEBI" id="CHEBI:17544"/>
        <dbReference type="ChEBI" id="CHEBI:28938"/>
        <dbReference type="ChEBI" id="CHEBI:30616"/>
        <dbReference type="ChEBI" id="CHEBI:43474"/>
        <dbReference type="ChEBI" id="CHEBI:58228"/>
        <dbReference type="ChEBI" id="CHEBI:456216"/>
        <dbReference type="EC" id="6.3.4.16"/>
    </reaction>
</comment>
<dbReference type="InParanoid" id="H3GA51"/>
<proteinExistence type="inferred from homology"/>
<accession>H3GA51</accession>
<dbReference type="SUPFAM" id="SSF48108">
    <property type="entry name" value="Carbamoyl phosphate synthetase, large subunit connection domain"/>
    <property type="match status" value="1"/>
</dbReference>
<dbReference type="Gene3D" id="3.40.50.880">
    <property type="match status" value="1"/>
</dbReference>
<dbReference type="EMBL" id="DS566064">
    <property type="status" value="NOT_ANNOTATED_CDS"/>
    <property type="molecule type" value="Genomic_DNA"/>
</dbReference>
<dbReference type="FunFam" id="3.30.470.20:FF:000001">
    <property type="entry name" value="Carbamoyl-phosphate synthase large chain"/>
    <property type="match status" value="1"/>
</dbReference>
<dbReference type="NCBIfam" id="NF003671">
    <property type="entry name" value="PRK05294.1"/>
    <property type="match status" value="1"/>
</dbReference>
<evidence type="ECO:0008006" key="15">
    <source>
        <dbReference type="Google" id="ProtNLM"/>
    </source>
</evidence>
<dbReference type="FunFam" id="3.40.50.20:FF:000019">
    <property type="entry name" value="Carbamoyl phosphate synthetase II"/>
    <property type="match status" value="1"/>
</dbReference>
<dbReference type="InterPro" id="IPR005479">
    <property type="entry name" value="CPAse_ATP-bd"/>
</dbReference>
<dbReference type="Proteomes" id="UP000005238">
    <property type="component" value="Unassembled WGS sequence"/>
</dbReference>
<keyword evidence="6" id="KW-0460">Magnesium</keyword>
<keyword evidence="3" id="KW-0677">Repeat</keyword>
<reference evidence="13" key="2">
    <citation type="submission" date="2015-06" db="UniProtKB">
        <authorList>
            <consortium name="EnsemblProtists"/>
        </authorList>
    </citation>
    <scope>IDENTIFICATION</scope>
    <source>
        <strain evidence="13">Pr102</strain>
    </source>
</reference>
<evidence type="ECO:0000313" key="14">
    <source>
        <dbReference type="Proteomes" id="UP000005238"/>
    </source>
</evidence>
<dbReference type="GO" id="GO:0006541">
    <property type="term" value="P:glutamine metabolic process"/>
    <property type="evidence" value="ECO:0000318"/>
    <property type="project" value="GO_Central"/>
</dbReference>
<feature type="domain" description="ATP-grasp" evidence="11">
    <location>
        <begin position="530"/>
        <end position="728"/>
    </location>
</feature>
<dbReference type="GO" id="GO:0006207">
    <property type="term" value="P:'de novo' pyrimidine nucleobase biosynthetic process"/>
    <property type="evidence" value="ECO:0007669"/>
    <property type="project" value="InterPro"/>
</dbReference>
<dbReference type="VEuPathDB" id="FungiDB:KRP22_4062"/>
<dbReference type="PROSITE" id="PS50975">
    <property type="entry name" value="ATP_GRASP"/>
    <property type="match status" value="2"/>
</dbReference>
<dbReference type="PRINTS" id="PR00098">
    <property type="entry name" value="CPSASE"/>
</dbReference>
<dbReference type="InterPro" id="IPR005483">
    <property type="entry name" value="CPSase_dom"/>
</dbReference>
<keyword evidence="8" id="KW-0464">Manganese</keyword>
<dbReference type="GO" id="GO:0046872">
    <property type="term" value="F:metal ion binding"/>
    <property type="evidence" value="ECO:0007669"/>
    <property type="project" value="UniProtKB-KW"/>
</dbReference>
<dbReference type="Pfam" id="PF25596">
    <property type="entry name" value="CPSase_L_D1"/>
    <property type="match status" value="2"/>
</dbReference>
<dbReference type="InterPro" id="IPR005480">
    <property type="entry name" value="CPSase_lsu_oligo"/>
</dbReference>
<dbReference type="HOGENOM" id="CLU_000513_0_1_1"/>
<dbReference type="PROSITE" id="PS00867">
    <property type="entry name" value="CPSASE_2"/>
    <property type="match status" value="2"/>
</dbReference>
<dbReference type="InterPro" id="IPR002474">
    <property type="entry name" value="CarbamoylP_synth_ssu_N"/>
</dbReference>
<dbReference type="GO" id="GO:0006221">
    <property type="term" value="P:pyrimidine nucleotide biosynthetic process"/>
    <property type="evidence" value="ECO:0007669"/>
    <property type="project" value="UniProtKB-KW"/>
</dbReference>
<dbReference type="Pfam" id="PF02787">
    <property type="entry name" value="CPSase_L_D3"/>
    <property type="match status" value="1"/>
</dbReference>
<keyword evidence="14" id="KW-1185">Reference proteome</keyword>
<dbReference type="PANTHER" id="PTHR11405">
    <property type="entry name" value="CARBAMOYLTRANSFERASE FAMILY MEMBER"/>
    <property type="match status" value="1"/>
</dbReference>
<evidence type="ECO:0000256" key="7">
    <source>
        <dbReference type="ARBA" id="ARBA00022975"/>
    </source>
</evidence>
<organism evidence="13 14">
    <name type="scientific">Phytophthora ramorum</name>
    <name type="common">Sudden oak death agent</name>
    <dbReference type="NCBI Taxonomy" id="164328"/>
    <lineage>
        <taxon>Eukaryota</taxon>
        <taxon>Sar</taxon>
        <taxon>Stramenopiles</taxon>
        <taxon>Oomycota</taxon>
        <taxon>Peronosporomycetes</taxon>
        <taxon>Peronosporales</taxon>
        <taxon>Peronosporaceae</taxon>
        <taxon>Phytophthora</taxon>
    </lineage>
</organism>
<name>H3GA51_PHYRM</name>
<dbReference type="eggNOG" id="KOG0370">
    <property type="taxonomic scope" value="Eukaryota"/>
</dbReference>
<dbReference type="InterPro" id="IPR035686">
    <property type="entry name" value="CPSase_GATase1"/>
</dbReference>
<evidence type="ECO:0000256" key="8">
    <source>
        <dbReference type="ARBA" id="ARBA00023211"/>
    </source>
</evidence>
<keyword evidence="4 10" id="KW-0547">Nucleotide-binding</keyword>
<dbReference type="SUPFAM" id="SSF52317">
    <property type="entry name" value="Class I glutamine amidotransferase-like"/>
    <property type="match status" value="1"/>
</dbReference>
<evidence type="ECO:0000256" key="2">
    <source>
        <dbReference type="ARBA" id="ARBA00022723"/>
    </source>
</evidence>